<name>A0A822XWH6_NELNU</name>
<keyword evidence="3" id="KW-1185">Reference proteome</keyword>
<gene>
    <name evidence="2" type="ORF">HUJ06_024588</name>
</gene>
<sequence length="104" mass="11757">MAGLASILAGMEKLNHYNYDSWHTCMESYLQGEDLLEVTIGGETNNSIDENAKKKWKIKASKALYAIKITVENEFLEHIKKAQTPSEACDILSKFFSKTNEARL</sequence>
<reference evidence="2 3" key="1">
    <citation type="journal article" date="2020" name="Mol. Biol. Evol.">
        <title>Distinct Expression and Methylation Patterns for Genes with Different Fates following a Single Whole-Genome Duplication in Flowering Plants.</title>
        <authorList>
            <person name="Shi T."/>
            <person name="Rahmani R.S."/>
            <person name="Gugger P.F."/>
            <person name="Wang M."/>
            <person name="Li H."/>
            <person name="Zhang Y."/>
            <person name="Li Z."/>
            <person name="Wang Q."/>
            <person name="Van de Peer Y."/>
            <person name="Marchal K."/>
            <person name="Chen J."/>
        </authorList>
    </citation>
    <scope>NUCLEOTIDE SEQUENCE [LARGE SCALE GENOMIC DNA]</scope>
    <source>
        <tissue evidence="2">Leaf</tissue>
    </source>
</reference>
<feature type="domain" description="DUF4219" evidence="1">
    <location>
        <begin position="15"/>
        <end position="39"/>
    </location>
</feature>
<evidence type="ECO:0000259" key="1">
    <source>
        <dbReference type="Pfam" id="PF13961"/>
    </source>
</evidence>
<evidence type="ECO:0000313" key="3">
    <source>
        <dbReference type="Proteomes" id="UP000607653"/>
    </source>
</evidence>
<dbReference type="EMBL" id="DUZY01000001">
    <property type="protein sequence ID" value="DAD23125.1"/>
    <property type="molecule type" value="Genomic_DNA"/>
</dbReference>
<organism evidence="2 3">
    <name type="scientific">Nelumbo nucifera</name>
    <name type="common">Sacred lotus</name>
    <dbReference type="NCBI Taxonomy" id="4432"/>
    <lineage>
        <taxon>Eukaryota</taxon>
        <taxon>Viridiplantae</taxon>
        <taxon>Streptophyta</taxon>
        <taxon>Embryophyta</taxon>
        <taxon>Tracheophyta</taxon>
        <taxon>Spermatophyta</taxon>
        <taxon>Magnoliopsida</taxon>
        <taxon>Proteales</taxon>
        <taxon>Nelumbonaceae</taxon>
        <taxon>Nelumbo</taxon>
    </lineage>
</organism>
<comment type="caution">
    <text evidence="2">The sequence shown here is derived from an EMBL/GenBank/DDBJ whole genome shotgun (WGS) entry which is preliminary data.</text>
</comment>
<dbReference type="Proteomes" id="UP000607653">
    <property type="component" value="Unassembled WGS sequence"/>
</dbReference>
<proteinExistence type="predicted"/>
<evidence type="ECO:0000313" key="2">
    <source>
        <dbReference type="EMBL" id="DAD23125.1"/>
    </source>
</evidence>
<dbReference type="InterPro" id="IPR025314">
    <property type="entry name" value="DUF4219"/>
</dbReference>
<dbReference type="AlphaFoldDB" id="A0A822XWH6"/>
<accession>A0A822XWH6</accession>
<protein>
    <recommendedName>
        <fullName evidence="1">DUF4219 domain-containing protein</fullName>
    </recommendedName>
</protein>
<dbReference type="Pfam" id="PF13961">
    <property type="entry name" value="DUF4219"/>
    <property type="match status" value="1"/>
</dbReference>